<dbReference type="Proteomes" id="UP001151287">
    <property type="component" value="Unassembled WGS sequence"/>
</dbReference>
<comment type="caution">
    <text evidence="7">The sequence shown here is derived from an EMBL/GenBank/DDBJ whole genome shotgun (WGS) entry which is preliminary data.</text>
</comment>
<dbReference type="Gene3D" id="3.30.9.10">
    <property type="entry name" value="D-Amino Acid Oxidase, subunit A, domain 2"/>
    <property type="match status" value="1"/>
</dbReference>
<dbReference type="InterPro" id="IPR006076">
    <property type="entry name" value="FAD-dep_OxRdtase"/>
</dbReference>
<accession>A0A9Q0CU44</accession>
<gene>
    <name evidence="7" type="ORF">LUZ63_000017</name>
</gene>
<evidence type="ECO:0000259" key="6">
    <source>
        <dbReference type="Pfam" id="PF01266"/>
    </source>
</evidence>
<dbReference type="OrthoDB" id="424974at2759"/>
<evidence type="ECO:0000256" key="2">
    <source>
        <dbReference type="ARBA" id="ARBA00010989"/>
    </source>
</evidence>
<proteinExistence type="inferred from homology"/>
<dbReference type="Pfam" id="PF01266">
    <property type="entry name" value="DAO"/>
    <property type="match status" value="1"/>
</dbReference>
<keyword evidence="8" id="KW-1185">Reference proteome</keyword>
<reference evidence="7" key="1">
    <citation type="journal article" date="2022" name="Cell">
        <title>Repeat-based holocentromeres influence genome architecture and karyotype evolution.</title>
        <authorList>
            <person name="Hofstatter P.G."/>
            <person name="Thangavel G."/>
            <person name="Lux T."/>
            <person name="Neumann P."/>
            <person name="Vondrak T."/>
            <person name="Novak P."/>
            <person name="Zhang M."/>
            <person name="Costa L."/>
            <person name="Castellani M."/>
            <person name="Scott A."/>
            <person name="Toegelov H."/>
            <person name="Fuchs J."/>
            <person name="Mata-Sucre Y."/>
            <person name="Dias Y."/>
            <person name="Vanzela A.L.L."/>
            <person name="Huettel B."/>
            <person name="Almeida C.C.S."/>
            <person name="Simkova H."/>
            <person name="Souza G."/>
            <person name="Pedrosa-Harand A."/>
            <person name="Macas J."/>
            <person name="Mayer K.F.X."/>
            <person name="Houben A."/>
            <person name="Marques A."/>
        </authorList>
    </citation>
    <scope>NUCLEOTIDE SEQUENCE</scope>
    <source>
        <strain evidence="7">RhyBre1mFocal</strain>
    </source>
</reference>
<comment type="similarity">
    <text evidence="2">Belongs to the MSOX/MTOX family.</text>
</comment>
<name>A0A9Q0CU44_9POAL</name>
<sequence length="425" mass="45391">MDASSSFDTIVIGAGIMGSCAAYYLSKLSQKALLLERFDLLHPLGSSHGHSRTTRTTYPESFYPPLVSLARSLFLDAQSEAGYTVLTPTPHLDMGPVSDLSFKSCIDNSSSTEHVLLGKESLKDKFSGAFDMPEDDGWVALETPLGGVLHPTKSVAMFQSLAARHGVVVRDRTEVISIKKEAASGPVKVLTASGEVFYAKKVIITAGAWTRKLIGSVGGIELPIEPVHNLICYWKIREGLEEELAAAGGFPTFASYGDPYIYGTPCMEYPNLIKIAMHGGIPCDPDRRDWQVGSRAAASANEPDANALVGPVAQWVSKFMPSHVDASNGPVMTQGCMYSMTPDGDFIIDFLGGEFGKDVLVAGGFSGHGFKMGPAVGKILAELAVRGEAEVPDGVDMGMFSIVRFQSNPGGNVKEHAAQVSLHKT</sequence>
<dbReference type="InterPro" id="IPR036188">
    <property type="entry name" value="FAD/NAD-bd_sf"/>
</dbReference>
<keyword evidence="4" id="KW-0274">FAD</keyword>
<dbReference type="EMBL" id="JAMQYH010000001">
    <property type="protein sequence ID" value="KAJ1700238.1"/>
    <property type="molecule type" value="Genomic_DNA"/>
</dbReference>
<dbReference type="GO" id="GO:0050660">
    <property type="term" value="F:flavin adenine dinucleotide binding"/>
    <property type="evidence" value="ECO:0007669"/>
    <property type="project" value="InterPro"/>
</dbReference>
<evidence type="ECO:0000256" key="1">
    <source>
        <dbReference type="ARBA" id="ARBA00001974"/>
    </source>
</evidence>
<dbReference type="SUPFAM" id="SSF51905">
    <property type="entry name" value="FAD/NAD(P)-binding domain"/>
    <property type="match status" value="1"/>
</dbReference>
<keyword evidence="3" id="KW-0285">Flavoprotein</keyword>
<protein>
    <recommendedName>
        <fullName evidence="6">FAD dependent oxidoreductase domain-containing protein</fullName>
    </recommendedName>
</protein>
<evidence type="ECO:0000313" key="7">
    <source>
        <dbReference type="EMBL" id="KAJ1700238.1"/>
    </source>
</evidence>
<evidence type="ECO:0000313" key="8">
    <source>
        <dbReference type="Proteomes" id="UP001151287"/>
    </source>
</evidence>
<dbReference type="PANTHER" id="PTHR10961">
    <property type="entry name" value="PEROXISOMAL SARCOSINE OXIDASE"/>
    <property type="match status" value="1"/>
</dbReference>
<comment type="cofactor">
    <cofactor evidence="1">
        <name>FAD</name>
        <dbReference type="ChEBI" id="CHEBI:57692"/>
    </cofactor>
</comment>
<dbReference type="AlphaFoldDB" id="A0A9Q0CU44"/>
<dbReference type="InterPro" id="IPR045170">
    <property type="entry name" value="MTOX"/>
</dbReference>
<dbReference type="Gene3D" id="3.50.50.60">
    <property type="entry name" value="FAD/NAD(P)-binding domain"/>
    <property type="match status" value="1"/>
</dbReference>
<evidence type="ECO:0000256" key="5">
    <source>
        <dbReference type="ARBA" id="ARBA00023002"/>
    </source>
</evidence>
<feature type="domain" description="FAD dependent oxidoreductase" evidence="6">
    <location>
        <begin position="8"/>
        <end position="383"/>
    </location>
</feature>
<dbReference type="PANTHER" id="PTHR10961:SF7">
    <property type="entry name" value="FAD DEPENDENT OXIDOREDUCTASE DOMAIN-CONTAINING PROTEIN"/>
    <property type="match status" value="1"/>
</dbReference>
<organism evidence="7 8">
    <name type="scientific">Rhynchospora breviuscula</name>
    <dbReference type="NCBI Taxonomy" id="2022672"/>
    <lineage>
        <taxon>Eukaryota</taxon>
        <taxon>Viridiplantae</taxon>
        <taxon>Streptophyta</taxon>
        <taxon>Embryophyta</taxon>
        <taxon>Tracheophyta</taxon>
        <taxon>Spermatophyta</taxon>
        <taxon>Magnoliopsida</taxon>
        <taxon>Liliopsida</taxon>
        <taxon>Poales</taxon>
        <taxon>Cyperaceae</taxon>
        <taxon>Cyperoideae</taxon>
        <taxon>Rhynchosporeae</taxon>
        <taxon>Rhynchospora</taxon>
    </lineage>
</organism>
<dbReference type="GO" id="GO:0008115">
    <property type="term" value="F:sarcosine oxidase activity"/>
    <property type="evidence" value="ECO:0007669"/>
    <property type="project" value="TreeGrafter"/>
</dbReference>
<evidence type="ECO:0000256" key="3">
    <source>
        <dbReference type="ARBA" id="ARBA00022630"/>
    </source>
</evidence>
<dbReference type="SUPFAM" id="SSF54373">
    <property type="entry name" value="FAD-linked reductases, C-terminal domain"/>
    <property type="match status" value="1"/>
</dbReference>
<evidence type="ECO:0000256" key="4">
    <source>
        <dbReference type="ARBA" id="ARBA00022827"/>
    </source>
</evidence>
<keyword evidence="5" id="KW-0560">Oxidoreductase</keyword>